<evidence type="ECO:0000259" key="4">
    <source>
        <dbReference type="Pfam" id="PF00849"/>
    </source>
</evidence>
<dbReference type="RefSeq" id="WP_118886641.1">
    <property type="nucleotide sequence ID" value="NZ_CP032100.1"/>
</dbReference>
<evidence type="ECO:0000313" key="6">
    <source>
        <dbReference type="Proteomes" id="UP000263040"/>
    </source>
</evidence>
<dbReference type="SUPFAM" id="SSF55120">
    <property type="entry name" value="Pseudouridine synthase"/>
    <property type="match status" value="1"/>
</dbReference>
<dbReference type="GO" id="GO:0003723">
    <property type="term" value="F:RNA binding"/>
    <property type="evidence" value="ECO:0007669"/>
    <property type="project" value="InterPro"/>
</dbReference>
<dbReference type="AlphaFoldDB" id="A0AAD0SSE3"/>
<dbReference type="InterPro" id="IPR006145">
    <property type="entry name" value="PsdUridine_synth_RsuA/RluA"/>
</dbReference>
<dbReference type="EMBL" id="CP032100">
    <property type="protein sequence ID" value="AXX90125.1"/>
    <property type="molecule type" value="Genomic_DNA"/>
</dbReference>
<dbReference type="InterPro" id="IPR050343">
    <property type="entry name" value="RsuA_PseudoU_synthase"/>
</dbReference>
<dbReference type="NCBIfam" id="TIGR00093">
    <property type="entry name" value="pseudouridine synthase"/>
    <property type="match status" value="1"/>
</dbReference>
<proteinExistence type="predicted"/>
<sequence>MNITTNDSQILLALNKPKGYLVTRSDDLGRKTVYNLLPTWLFQDGWMPIGRLDLESKGLLLFTRNGKINDALTKPGNCIKIYEVWVRGHVTDEHIIDARKGVESIHGLLKAKVERIGNGGAKTKLRVELEEGKNRHIRRLFGALKDPKFGTPLKVLELNRISIGSFKLNIELGKWRYLSTEEEKMLIKRAIKVV</sequence>
<feature type="domain" description="Pseudouridine synthase RsuA/RluA-like" evidence="4">
    <location>
        <begin position="11"/>
        <end position="141"/>
    </location>
</feature>
<dbReference type="PANTHER" id="PTHR47683">
    <property type="entry name" value="PSEUDOURIDINE SYNTHASE FAMILY PROTEIN-RELATED"/>
    <property type="match status" value="1"/>
</dbReference>
<keyword evidence="1" id="KW-0413">Isomerase</keyword>
<dbReference type="InterPro" id="IPR020094">
    <property type="entry name" value="TruA/RsuA/RluB/E/F_N"/>
</dbReference>
<dbReference type="InterPro" id="IPR000748">
    <property type="entry name" value="PsdUridine_synth_RsuA/RluB/E/F"/>
</dbReference>
<dbReference type="GO" id="GO:0009982">
    <property type="term" value="F:pseudouridine synthase activity"/>
    <property type="evidence" value="ECO:0007669"/>
    <property type="project" value="InterPro"/>
</dbReference>
<organism evidence="5 6">
    <name type="scientific">Arcobacter suis CECT 7833</name>
    <dbReference type="NCBI Taxonomy" id="663365"/>
    <lineage>
        <taxon>Bacteria</taxon>
        <taxon>Pseudomonadati</taxon>
        <taxon>Campylobacterota</taxon>
        <taxon>Epsilonproteobacteria</taxon>
        <taxon>Campylobacterales</taxon>
        <taxon>Arcobacteraceae</taxon>
        <taxon>Arcobacter</taxon>
    </lineage>
</organism>
<accession>A0AAD0SSE3</accession>
<dbReference type="InterPro" id="IPR020103">
    <property type="entry name" value="PsdUridine_synth_cat_dom_sf"/>
</dbReference>
<protein>
    <recommendedName>
        <fullName evidence="2">RNA pseudouridylate synthase</fullName>
    </recommendedName>
    <alternativeName>
        <fullName evidence="3">RNA-uridine isomerase</fullName>
    </alternativeName>
</protein>
<dbReference type="GO" id="GO:0001522">
    <property type="term" value="P:pseudouridine synthesis"/>
    <property type="evidence" value="ECO:0007669"/>
    <property type="project" value="InterPro"/>
</dbReference>
<name>A0AAD0SSE3_9BACT</name>
<dbReference type="Gene3D" id="3.30.70.580">
    <property type="entry name" value="Pseudouridine synthase I, catalytic domain, N-terminal subdomain"/>
    <property type="match status" value="1"/>
</dbReference>
<dbReference type="Gene3D" id="3.30.70.1560">
    <property type="entry name" value="Alpha-L RNA-binding motif"/>
    <property type="match status" value="1"/>
</dbReference>
<keyword evidence="6" id="KW-1185">Reference proteome</keyword>
<dbReference type="GO" id="GO:0006396">
    <property type="term" value="P:RNA processing"/>
    <property type="evidence" value="ECO:0007669"/>
    <property type="project" value="UniProtKB-ARBA"/>
</dbReference>
<dbReference type="PANTHER" id="PTHR47683:SF2">
    <property type="entry name" value="RNA-BINDING S4 DOMAIN-CONTAINING PROTEIN"/>
    <property type="match status" value="1"/>
</dbReference>
<reference evidence="5 6" key="1">
    <citation type="submission" date="2018-08" db="EMBL/GenBank/DDBJ databases">
        <title>Complete genome of the Arcobacter suis type strain LMG 26152.</title>
        <authorList>
            <person name="Miller W.G."/>
            <person name="Yee E."/>
            <person name="Bono J.L."/>
        </authorList>
    </citation>
    <scope>NUCLEOTIDE SEQUENCE [LARGE SCALE GENOMIC DNA]</scope>
    <source>
        <strain evidence="5 6">CECT 7833</strain>
    </source>
</reference>
<dbReference type="GO" id="GO:0140098">
    <property type="term" value="F:catalytic activity, acting on RNA"/>
    <property type="evidence" value="ECO:0007669"/>
    <property type="project" value="UniProtKB-ARBA"/>
</dbReference>
<gene>
    <name evidence="5" type="ORF">ASUIS_1647</name>
</gene>
<dbReference type="Proteomes" id="UP000263040">
    <property type="component" value="Chromosome"/>
</dbReference>
<evidence type="ECO:0000313" key="5">
    <source>
        <dbReference type="EMBL" id="AXX90125.1"/>
    </source>
</evidence>
<evidence type="ECO:0000256" key="1">
    <source>
        <dbReference type="ARBA" id="ARBA00023235"/>
    </source>
</evidence>
<evidence type="ECO:0000256" key="2">
    <source>
        <dbReference type="ARBA" id="ARBA00031870"/>
    </source>
</evidence>
<dbReference type="Pfam" id="PF00849">
    <property type="entry name" value="PseudoU_synth_2"/>
    <property type="match status" value="1"/>
</dbReference>
<dbReference type="InterPro" id="IPR042092">
    <property type="entry name" value="PsdUridine_s_RsuA/RluB/E/F_cat"/>
</dbReference>
<dbReference type="KEGG" id="asui:ASUIS_1647"/>
<evidence type="ECO:0000256" key="3">
    <source>
        <dbReference type="ARBA" id="ARBA00033164"/>
    </source>
</evidence>